<dbReference type="RefSeq" id="WP_220750891.1">
    <property type="nucleotide sequence ID" value="NZ_BPLL01000002.1"/>
</dbReference>
<dbReference type="Proteomes" id="UP001522905">
    <property type="component" value="Unassembled WGS sequence"/>
</dbReference>
<accession>A0ABT0I1V0</accession>
<keyword evidence="5" id="KW-1185">Reference proteome</keyword>
<dbReference type="PANTHER" id="PTHR34475:SF1">
    <property type="entry name" value="CYTOSKELETON PROTEIN RODZ"/>
    <property type="match status" value="1"/>
</dbReference>
<proteinExistence type="predicted"/>
<feature type="compositionally biased region" description="Low complexity" evidence="1">
    <location>
        <begin position="147"/>
        <end position="171"/>
    </location>
</feature>
<comment type="caution">
    <text evidence="4">The sequence shown here is derived from an EMBL/GenBank/DDBJ whole genome shotgun (WGS) entry which is preliminary data.</text>
</comment>
<organism evidence="4 5">
    <name type="scientific">Apilactobacillus xinyiensis</name>
    <dbReference type="NCBI Taxonomy" id="2841032"/>
    <lineage>
        <taxon>Bacteria</taxon>
        <taxon>Bacillati</taxon>
        <taxon>Bacillota</taxon>
        <taxon>Bacilli</taxon>
        <taxon>Lactobacillales</taxon>
        <taxon>Lactobacillaceae</taxon>
        <taxon>Apilactobacillus</taxon>
    </lineage>
</organism>
<dbReference type="InterPro" id="IPR025194">
    <property type="entry name" value="RodZ-like_C"/>
</dbReference>
<dbReference type="Pfam" id="PF13413">
    <property type="entry name" value="HTH_25"/>
    <property type="match status" value="1"/>
</dbReference>
<dbReference type="CDD" id="cd00093">
    <property type="entry name" value="HTH_XRE"/>
    <property type="match status" value="1"/>
</dbReference>
<dbReference type="InterPro" id="IPR050400">
    <property type="entry name" value="Bact_Cytoskel_RodZ"/>
</dbReference>
<name>A0ABT0I1V0_9LACO</name>
<evidence type="ECO:0000256" key="1">
    <source>
        <dbReference type="SAM" id="MobiDB-lite"/>
    </source>
</evidence>
<dbReference type="EMBL" id="JAJIAO010000003">
    <property type="protein sequence ID" value="MCK8624685.1"/>
    <property type="molecule type" value="Genomic_DNA"/>
</dbReference>
<dbReference type="InterPro" id="IPR001387">
    <property type="entry name" value="Cro/C1-type_HTH"/>
</dbReference>
<reference evidence="4 5" key="1">
    <citation type="submission" date="2021-11" db="EMBL/GenBank/DDBJ databases">
        <title>Comparative genomics of bee honey and flower isolates.</title>
        <authorList>
            <person name="Bechtner J.D."/>
            <person name="Gallus M.K."/>
            <person name="Ehrmann M."/>
        </authorList>
    </citation>
    <scope>NUCLEOTIDE SEQUENCE [LARGE SCALE GENOMIC DNA]</scope>
    <source>
        <strain evidence="4 5">M161</strain>
    </source>
</reference>
<keyword evidence="2" id="KW-1133">Transmembrane helix</keyword>
<evidence type="ECO:0000313" key="5">
    <source>
        <dbReference type="Proteomes" id="UP001522905"/>
    </source>
</evidence>
<gene>
    <name evidence="4" type="ORF">LNP07_04065</name>
</gene>
<keyword evidence="2" id="KW-0472">Membrane</keyword>
<evidence type="ECO:0000313" key="4">
    <source>
        <dbReference type="EMBL" id="MCK8624685.1"/>
    </source>
</evidence>
<dbReference type="Pfam" id="PF13464">
    <property type="entry name" value="RodZ_C"/>
    <property type="match status" value="1"/>
</dbReference>
<dbReference type="InterPro" id="IPR010982">
    <property type="entry name" value="Lambda_DNA-bd_dom_sf"/>
</dbReference>
<keyword evidence="2" id="KW-0812">Transmembrane</keyword>
<feature type="domain" description="Cytoskeleton protein RodZ-like C-terminal" evidence="3">
    <location>
        <begin position="216"/>
        <end position="286"/>
    </location>
</feature>
<evidence type="ECO:0000256" key="2">
    <source>
        <dbReference type="SAM" id="Phobius"/>
    </source>
</evidence>
<dbReference type="SUPFAM" id="SSF47413">
    <property type="entry name" value="lambda repressor-like DNA-binding domains"/>
    <property type="match status" value="1"/>
</dbReference>
<feature type="compositionally biased region" description="Basic and acidic residues" evidence="1">
    <location>
        <begin position="172"/>
        <end position="186"/>
    </location>
</feature>
<feature type="transmembrane region" description="Helical" evidence="2">
    <location>
        <begin position="123"/>
        <end position="141"/>
    </location>
</feature>
<feature type="region of interest" description="Disordered" evidence="1">
    <location>
        <begin position="147"/>
        <end position="203"/>
    </location>
</feature>
<dbReference type="PANTHER" id="PTHR34475">
    <property type="match status" value="1"/>
</dbReference>
<dbReference type="Gene3D" id="1.10.260.40">
    <property type="entry name" value="lambda repressor-like DNA-binding domains"/>
    <property type="match status" value="1"/>
</dbReference>
<sequence length="291" mass="31968">MDNDKNTSKKNIGQTLKKAREDKNLTIDDLQKNTKIQKRYLVAIEENNFDELPGDFYVRAFIKQFADAVGLNGFELLNSYDNDLPNTNSPEYVEQVSDDKIASRASQRQEDDKFALVRKYGPTAAIVLIVLVVIFVIWIAVAKTNNHSDSSINKSSISVSGSSQVSESKNSASKDKDKTSKKETSENKTTIKKTDSTSGSNVYSVSTNVDKSKIKLSSTSRAWISATSNGKTLYSGALMPNAGNKIKLSKDDKEVTINLGNSPATKISINGEKLPIHSDSAQVQTVKVQFK</sequence>
<evidence type="ECO:0000259" key="3">
    <source>
        <dbReference type="Pfam" id="PF13464"/>
    </source>
</evidence>
<protein>
    <submittedName>
        <fullName evidence="4">DUF4115 domain-containing protein</fullName>
    </submittedName>
</protein>